<dbReference type="RefSeq" id="WP_369287438.1">
    <property type="nucleotide sequence ID" value="NZ_JBFTEG010000007.1"/>
</dbReference>
<evidence type="ECO:0000313" key="2">
    <source>
        <dbReference type="EMBL" id="MEX6502466.1"/>
    </source>
</evidence>
<gene>
    <name evidence="2" type="ORF">AB5S05_10365</name>
</gene>
<proteinExistence type="predicted"/>
<evidence type="ECO:0000256" key="1">
    <source>
        <dbReference type="SAM" id="SignalP"/>
    </source>
</evidence>
<feature type="signal peptide" evidence="1">
    <location>
        <begin position="1"/>
        <end position="25"/>
    </location>
</feature>
<protein>
    <submittedName>
        <fullName evidence="2">CsiV family protein</fullName>
    </submittedName>
</protein>
<dbReference type="Proteomes" id="UP001560296">
    <property type="component" value="Unassembled WGS sequence"/>
</dbReference>
<comment type="caution">
    <text evidence="2">The sequence shown here is derived from an EMBL/GenBank/DDBJ whole genome shotgun (WGS) entry which is preliminary data.</text>
</comment>
<name>A0ABV3YT13_9PSED</name>
<reference evidence="2 3" key="1">
    <citation type="submission" date="2024-07" db="EMBL/GenBank/DDBJ databases">
        <authorList>
            <person name="Li M."/>
        </authorList>
    </citation>
    <scope>NUCLEOTIDE SEQUENCE [LARGE SCALE GENOMIC DNA]</scope>
    <source>
        <strain evidence="2 3">25A3E</strain>
    </source>
</reference>
<dbReference type="InterPro" id="IPR021241">
    <property type="entry name" value="CsiV"/>
</dbReference>
<sequence>MRALRTLALLPLLLLSLLGAPAAFAAGLYQVEVIVFRQAGEPIPASQLAPDDWDQGAQPIDASRERSTTLDSQAAKLSPANGYRVLLHKAWAQNLDGNLSSISLSGGNQQFGHFPVEGTLHIKQGRFIDLDADLWVNQFDDSGVLNSSERLKQGSRLKTGELTYLDHGSLGLLVRISPL</sequence>
<feature type="chain" id="PRO_5046083062" evidence="1">
    <location>
        <begin position="26"/>
        <end position="179"/>
    </location>
</feature>
<keyword evidence="3" id="KW-1185">Reference proteome</keyword>
<accession>A0ABV3YT13</accession>
<dbReference type="Pfam" id="PF10972">
    <property type="entry name" value="CsiV"/>
    <property type="match status" value="1"/>
</dbReference>
<keyword evidence="1" id="KW-0732">Signal</keyword>
<organism evidence="2 3">
    <name type="scientific">Pseudomonas zhanjiangensis</name>
    <dbReference type="NCBI Taxonomy" id="3239015"/>
    <lineage>
        <taxon>Bacteria</taxon>
        <taxon>Pseudomonadati</taxon>
        <taxon>Pseudomonadota</taxon>
        <taxon>Gammaproteobacteria</taxon>
        <taxon>Pseudomonadales</taxon>
        <taxon>Pseudomonadaceae</taxon>
        <taxon>Pseudomonas</taxon>
    </lineage>
</organism>
<dbReference type="EMBL" id="JBFTEG010000007">
    <property type="protein sequence ID" value="MEX6502466.1"/>
    <property type="molecule type" value="Genomic_DNA"/>
</dbReference>
<evidence type="ECO:0000313" key="3">
    <source>
        <dbReference type="Proteomes" id="UP001560296"/>
    </source>
</evidence>